<accession>A0ABY9WVK5</accession>
<dbReference type="InterPro" id="IPR043737">
    <property type="entry name" value="DUF5682"/>
</dbReference>
<dbReference type="Proteomes" id="UP001611383">
    <property type="component" value="Chromosome"/>
</dbReference>
<sequence>MQGTPGLHVVGVRHHSPACARVVAHTLQTVRPRHVLIEGPADMNARLDELLLPHELPLAIFSSYRDEARTHASWTPFCAYSPEWVALTEGKAAGAQVRFMDLPAWDKSFHGVRNRYSDGERRTTRLIETLCRKLGLEGMDALWDHLFEQPCELEALAERLRVYFGSFRSEEEATESDLRREAFMLEHVEAALALGDGPVVVVCGGFHAPVLARATVKPGATFPTPPSHPSARSYLVPYSFRRLDSFTGYESGMPSPAFYQAVWELGPEKAPEHMLRAAVERLRGRGQHVSSADLIAASVMAEGLGRLRSHSALARSDLLDGMAAALVKDALDVALPWTTRGVLSPDTDPLLVEVLRAFSGERTGRLSDLTPRPPLLADVERVLTSHDLRPQGRARKVNVELREPSHLERSRALHRLRVLGIPGFTRDTGPTFPTEPVLQESWTVTPSEDFISWVIEASGWGPTLEAAATGRLEEALLQAGPDLGKLALLLAESLFTGSKGLAQRVLEAVAAQALHEPDLSRLGTALERLLSVWRHDVLLGAQGSAEVGTVIAAAFNRGLWLLEQLDGPALPADEGQLRAVAALRDTLRFAGRALGLDETHASAVFERRLADLRAPPAVRGAALGALWSLSRFSDEASAEAAAIRATRAAARPSILGDFLAGLFRLAREQVVRAPTVTAVLDEVLRELPQENFLVALPALRLAFGFFPPQEKEDIARTLLSLHGKDPSGARALIRLEVDPALVAAGTALDEEVEQVLARYGLLRPAREVRDDA</sequence>
<evidence type="ECO:0000313" key="2">
    <source>
        <dbReference type="Proteomes" id="UP001611383"/>
    </source>
</evidence>
<protein>
    <submittedName>
        <fullName evidence="1">Uncharacterized protein</fullName>
    </submittedName>
</protein>
<keyword evidence="2" id="KW-1185">Reference proteome</keyword>
<evidence type="ECO:0000313" key="1">
    <source>
        <dbReference type="EMBL" id="WNG47190.1"/>
    </source>
</evidence>
<name>A0ABY9WVK5_9BACT</name>
<dbReference type="Pfam" id="PF18934">
    <property type="entry name" value="DUF5682"/>
    <property type="match status" value="1"/>
</dbReference>
<gene>
    <name evidence="1" type="ORF">F0U60_25980</name>
</gene>
<dbReference type="RefSeq" id="WP_395824594.1">
    <property type="nucleotide sequence ID" value="NZ_CP043494.1"/>
</dbReference>
<dbReference type="EMBL" id="CP043494">
    <property type="protein sequence ID" value="WNG47190.1"/>
    <property type="molecule type" value="Genomic_DNA"/>
</dbReference>
<organism evidence="1 2">
    <name type="scientific">Archangium minus</name>
    <dbReference type="NCBI Taxonomy" id="83450"/>
    <lineage>
        <taxon>Bacteria</taxon>
        <taxon>Pseudomonadati</taxon>
        <taxon>Myxococcota</taxon>
        <taxon>Myxococcia</taxon>
        <taxon>Myxococcales</taxon>
        <taxon>Cystobacterineae</taxon>
        <taxon>Archangiaceae</taxon>
        <taxon>Archangium</taxon>
    </lineage>
</organism>
<proteinExistence type="predicted"/>
<reference evidence="1 2" key="1">
    <citation type="submission" date="2019-08" db="EMBL/GenBank/DDBJ databases">
        <title>Archangium and Cystobacter genomes.</title>
        <authorList>
            <person name="Chen I.-C.K."/>
            <person name="Wielgoss S."/>
        </authorList>
    </citation>
    <scope>NUCLEOTIDE SEQUENCE [LARGE SCALE GENOMIC DNA]</scope>
    <source>
        <strain evidence="1 2">Cbm 6</strain>
    </source>
</reference>